<organism evidence="3">
    <name type="scientific">Taenia asiatica</name>
    <name type="common">Asian tapeworm</name>
    <dbReference type="NCBI Taxonomy" id="60517"/>
    <lineage>
        <taxon>Eukaryota</taxon>
        <taxon>Metazoa</taxon>
        <taxon>Spiralia</taxon>
        <taxon>Lophotrochozoa</taxon>
        <taxon>Platyhelminthes</taxon>
        <taxon>Cestoda</taxon>
        <taxon>Eucestoda</taxon>
        <taxon>Cyclophyllidea</taxon>
        <taxon>Taeniidae</taxon>
        <taxon>Taenia</taxon>
    </lineage>
</organism>
<dbReference type="WBParaSite" id="TASK_0000476401-mRNA-1">
    <property type="protein sequence ID" value="TASK_0000476401-mRNA-1"/>
    <property type="gene ID" value="TASK_0000476401"/>
</dbReference>
<evidence type="ECO:0000313" key="3">
    <source>
        <dbReference type="WBParaSite" id="TASK_0000476401-mRNA-1"/>
    </source>
</evidence>
<protein>
    <submittedName>
        <fullName evidence="3">PH domain-containing protein</fullName>
    </submittedName>
</protein>
<dbReference type="PROSITE" id="PS50003">
    <property type="entry name" value="PH_DOMAIN"/>
    <property type="match status" value="1"/>
</dbReference>
<name>A0A158R827_TAEAS</name>
<sequence>LLKFTNVMKGFQYRWVVVESTTGVLEYYEREEHKKFQKPRCSVSLVFATVCPSDEDSQTFIVNTSQGENLRFKVFPGLLSPTAADARERQLWVNHIRAVAELYTEKATDQGNLSCLPSAAQRPSLLPVKEARPVMLNTSNSDQSFRTHRSTGSRSGRSADRKLALDAPSPYSSEVNLSANDAPALVDPYHQLNELFRLLEREGNLLGRDIDDLYNQPTVAFANRSPEVTELYRNLLIIKATSQASIKSLKQCLGGLQRDNSNVSLDVGLL</sequence>
<feature type="domain" description="PH" evidence="2">
    <location>
        <begin position="1"/>
        <end position="101"/>
    </location>
</feature>
<evidence type="ECO:0000259" key="2">
    <source>
        <dbReference type="PROSITE" id="PS50003"/>
    </source>
</evidence>
<accession>A0A158R827</accession>
<feature type="region of interest" description="Disordered" evidence="1">
    <location>
        <begin position="136"/>
        <end position="162"/>
    </location>
</feature>
<evidence type="ECO:0000256" key="1">
    <source>
        <dbReference type="SAM" id="MobiDB-lite"/>
    </source>
</evidence>
<reference evidence="3" key="1">
    <citation type="submission" date="2016-04" db="UniProtKB">
        <authorList>
            <consortium name="WormBaseParasite"/>
        </authorList>
    </citation>
    <scope>IDENTIFICATION</scope>
</reference>
<proteinExistence type="predicted"/>
<dbReference type="InterPro" id="IPR001849">
    <property type="entry name" value="PH_domain"/>
</dbReference>
<dbReference type="Gene3D" id="2.30.29.30">
    <property type="entry name" value="Pleckstrin-homology domain (PH domain)/Phosphotyrosine-binding domain (PTB)"/>
    <property type="match status" value="1"/>
</dbReference>
<dbReference type="AlphaFoldDB" id="A0A158R827"/>
<dbReference type="SUPFAM" id="SSF50729">
    <property type="entry name" value="PH domain-like"/>
    <property type="match status" value="1"/>
</dbReference>
<dbReference type="STRING" id="60517.A0A158R827"/>
<dbReference type="SMART" id="SM00233">
    <property type="entry name" value="PH"/>
    <property type="match status" value="1"/>
</dbReference>
<dbReference type="InterPro" id="IPR011993">
    <property type="entry name" value="PH-like_dom_sf"/>
</dbReference>